<dbReference type="InterPro" id="IPR014924">
    <property type="entry name" value="DUF1803"/>
</dbReference>
<dbReference type="EMBL" id="JAFREM010000018">
    <property type="protein sequence ID" value="MBO1306801.1"/>
    <property type="molecule type" value="Genomic_DNA"/>
</dbReference>
<proteinExistence type="predicted"/>
<protein>
    <submittedName>
        <fullName evidence="1">DUF1803 domain-containing protein</fullName>
    </submittedName>
</protein>
<comment type="caution">
    <text evidence="1">The sequence shown here is derived from an EMBL/GenBank/DDBJ whole genome shotgun (WGS) entry which is preliminary data.</text>
</comment>
<dbReference type="RefSeq" id="WP_207673727.1">
    <property type="nucleotide sequence ID" value="NZ_JAFREM010000018.1"/>
</dbReference>
<organism evidence="1 2">
    <name type="scientific">Candidatus Enterococcus moelleringii</name>
    <dbReference type="NCBI Taxonomy" id="2815325"/>
    <lineage>
        <taxon>Bacteria</taxon>
        <taxon>Bacillati</taxon>
        <taxon>Bacillota</taxon>
        <taxon>Bacilli</taxon>
        <taxon>Lactobacillales</taxon>
        <taxon>Enterococcaceae</taxon>
        <taxon>Enterococcus</taxon>
    </lineage>
</organism>
<sequence length="267" mass="31149">MKLLTTNKQLKKSLSDAQTVKLLEYLYQLEQPVILREIRAAFTEDQQLDKRLDLLIQTGVVERMDRRYRLILPIYQEFPDDLLTDQLEKLIGSADLLNFVEQFYPEELAGPVAVTFDLASRTVIENETYAIVTLNKKSFLQPSLPNYFYYQQQKRPEQFEDLEKLLGDVNPAFFFNQVELLLDSLLKGKKPKRTSIFLESLVMTKLAILEPTVQVDAPIVRIEDLSPDVVELWQQADEMTRYFTFHQLVQRLMGSEDTLSYIISKKD</sequence>
<keyword evidence="2" id="KW-1185">Reference proteome</keyword>
<accession>A0ABS3LB11</accession>
<gene>
    <name evidence="1" type="ORF">JZO70_11545</name>
</gene>
<evidence type="ECO:0000313" key="1">
    <source>
        <dbReference type="EMBL" id="MBO1306801.1"/>
    </source>
</evidence>
<evidence type="ECO:0000313" key="2">
    <source>
        <dbReference type="Proteomes" id="UP000664601"/>
    </source>
</evidence>
<dbReference type="Proteomes" id="UP000664601">
    <property type="component" value="Unassembled WGS sequence"/>
</dbReference>
<reference evidence="1 2" key="1">
    <citation type="submission" date="2021-03" db="EMBL/GenBank/DDBJ databases">
        <title>Enterococcal diversity collection.</title>
        <authorList>
            <person name="Gilmore M.S."/>
            <person name="Schwartzman J."/>
            <person name="Van Tyne D."/>
            <person name="Martin M."/>
            <person name="Earl A.M."/>
            <person name="Manson A.L."/>
            <person name="Straub T."/>
            <person name="Salamzade R."/>
            <person name="Saavedra J."/>
            <person name="Lebreton F."/>
            <person name="Prichula J."/>
            <person name="Schaufler K."/>
            <person name="Gaca A."/>
            <person name="Sgardioli B."/>
            <person name="Wagenaar J."/>
            <person name="Strong T."/>
        </authorList>
    </citation>
    <scope>NUCLEOTIDE SEQUENCE [LARGE SCALE GENOMIC DNA]</scope>
    <source>
        <strain evidence="1 2">669A</strain>
    </source>
</reference>
<name>A0ABS3LB11_9ENTE</name>
<dbReference type="Pfam" id="PF08820">
    <property type="entry name" value="DUF1803"/>
    <property type="match status" value="1"/>
</dbReference>